<dbReference type="Pfam" id="PF00359">
    <property type="entry name" value="PTS_EIIA_2"/>
    <property type="match status" value="1"/>
</dbReference>
<feature type="domain" description="PTS EIIA type-2" evidence="1">
    <location>
        <begin position="5"/>
        <end position="148"/>
    </location>
</feature>
<dbReference type="InterPro" id="IPR016152">
    <property type="entry name" value="PTrfase/Anion_transptr"/>
</dbReference>
<comment type="caution">
    <text evidence="2">The sequence shown here is derived from an EMBL/GenBank/DDBJ whole genome shotgun (WGS) entry which is preliminary data.</text>
</comment>
<dbReference type="Gene3D" id="3.40.930.10">
    <property type="entry name" value="Mannitol-specific EII, Chain A"/>
    <property type="match status" value="1"/>
</dbReference>
<dbReference type="PROSITE" id="PS51094">
    <property type="entry name" value="PTS_EIIA_TYPE_2"/>
    <property type="match status" value="1"/>
</dbReference>
<dbReference type="InterPro" id="IPR051541">
    <property type="entry name" value="PTS_SugarTrans_NitroReg"/>
</dbReference>
<dbReference type="PANTHER" id="PTHR47738">
    <property type="entry name" value="PTS SYSTEM FRUCTOSE-LIKE EIIA COMPONENT-RELATED"/>
    <property type="match status" value="1"/>
</dbReference>
<evidence type="ECO:0000313" key="2">
    <source>
        <dbReference type="EMBL" id="RAK59662.1"/>
    </source>
</evidence>
<reference evidence="3" key="1">
    <citation type="submission" date="2018-05" db="EMBL/GenBank/DDBJ databases">
        <authorList>
            <person name="Li X."/>
        </authorList>
    </citation>
    <scope>NUCLEOTIDE SEQUENCE [LARGE SCALE GENOMIC DNA]</scope>
    <source>
        <strain evidence="3">HKS-05</strain>
    </source>
</reference>
<dbReference type="PANTHER" id="PTHR47738:SF1">
    <property type="entry name" value="NITROGEN REGULATORY PROTEIN"/>
    <property type="match status" value="1"/>
</dbReference>
<protein>
    <submittedName>
        <fullName evidence="2">Transcriptional regulator</fullName>
    </submittedName>
</protein>
<dbReference type="CDD" id="cd00211">
    <property type="entry name" value="PTS_IIA_fru"/>
    <property type="match status" value="1"/>
</dbReference>
<name>A0A328AX14_9CAUL</name>
<dbReference type="GO" id="GO:0030295">
    <property type="term" value="F:protein kinase activator activity"/>
    <property type="evidence" value="ECO:0007669"/>
    <property type="project" value="TreeGrafter"/>
</dbReference>
<dbReference type="AlphaFoldDB" id="A0A328AX14"/>
<evidence type="ECO:0000313" key="3">
    <source>
        <dbReference type="Proteomes" id="UP000249842"/>
    </source>
</evidence>
<proteinExistence type="predicted"/>
<dbReference type="SUPFAM" id="SSF55804">
    <property type="entry name" value="Phoshotransferase/anion transport protein"/>
    <property type="match status" value="1"/>
</dbReference>
<gene>
    <name evidence="2" type="ORF">DJ021_07525</name>
</gene>
<sequence length="158" mass="16975">MNIGELLDRNGIVLRVSAANKRQTLAVIAEIAARTFGLDAGVTLDALTEREQAGSTGVGHGVAAPHARLTGLDRMRGVFVRLEQPVEFDSVDDQPVDLIFALFAPKDAGTEHLRALARVSRLLRQPKLREHLRQARTVDAIHALLVQDGGATARSSAA</sequence>
<dbReference type="OrthoDB" id="95460at2"/>
<dbReference type="EMBL" id="QFYP01000001">
    <property type="protein sequence ID" value="RAK59662.1"/>
    <property type="molecule type" value="Genomic_DNA"/>
</dbReference>
<evidence type="ECO:0000259" key="1">
    <source>
        <dbReference type="PROSITE" id="PS51094"/>
    </source>
</evidence>
<accession>A0A328AX14</accession>
<keyword evidence="3" id="KW-1185">Reference proteome</keyword>
<dbReference type="Proteomes" id="UP000249842">
    <property type="component" value="Unassembled WGS sequence"/>
</dbReference>
<dbReference type="InterPro" id="IPR002178">
    <property type="entry name" value="PTS_EIIA_type-2_dom"/>
</dbReference>
<organism evidence="2 3">
    <name type="scientific">Phenylobacterium hankyongense</name>
    <dbReference type="NCBI Taxonomy" id="1813876"/>
    <lineage>
        <taxon>Bacteria</taxon>
        <taxon>Pseudomonadati</taxon>
        <taxon>Pseudomonadota</taxon>
        <taxon>Alphaproteobacteria</taxon>
        <taxon>Caulobacterales</taxon>
        <taxon>Caulobacteraceae</taxon>
        <taxon>Phenylobacterium</taxon>
    </lineage>
</organism>
<dbReference type="RefSeq" id="WP_111456955.1">
    <property type="nucleotide sequence ID" value="NZ_QFYP01000001.1"/>
</dbReference>